<evidence type="ECO:0000259" key="3">
    <source>
        <dbReference type="PROSITE" id="PS51186"/>
    </source>
</evidence>
<dbReference type="Pfam" id="PF00583">
    <property type="entry name" value="Acetyltransf_1"/>
    <property type="match status" value="1"/>
</dbReference>
<dbReference type="Proteomes" id="UP000746535">
    <property type="component" value="Unassembled WGS sequence"/>
</dbReference>
<dbReference type="RefSeq" id="WP_168085922.1">
    <property type="nucleotide sequence ID" value="NZ_JAAVJI010000018.1"/>
</dbReference>
<keyword evidence="5" id="KW-1185">Reference proteome</keyword>
<evidence type="ECO:0000256" key="2">
    <source>
        <dbReference type="ARBA" id="ARBA00023315"/>
    </source>
</evidence>
<evidence type="ECO:0000313" key="4">
    <source>
        <dbReference type="EMBL" id="NJP03349.1"/>
    </source>
</evidence>
<dbReference type="InterPro" id="IPR050832">
    <property type="entry name" value="Bact_Acetyltransf"/>
</dbReference>
<comment type="caution">
    <text evidence="4">The sequence shown here is derived from an EMBL/GenBank/DDBJ whole genome shotgun (WGS) entry which is preliminary data.</text>
</comment>
<organism evidence="4 5">
    <name type="scientific">Pseudomonas quercus</name>
    <dbReference type="NCBI Taxonomy" id="2722792"/>
    <lineage>
        <taxon>Bacteria</taxon>
        <taxon>Pseudomonadati</taxon>
        <taxon>Pseudomonadota</taxon>
        <taxon>Gammaproteobacteria</taxon>
        <taxon>Pseudomonadales</taxon>
        <taxon>Pseudomonadaceae</taxon>
        <taxon>Pseudomonas</taxon>
    </lineage>
</organism>
<keyword evidence="2" id="KW-0012">Acyltransferase</keyword>
<dbReference type="SUPFAM" id="SSF55729">
    <property type="entry name" value="Acyl-CoA N-acyltransferases (Nat)"/>
    <property type="match status" value="1"/>
</dbReference>
<dbReference type="PANTHER" id="PTHR43877">
    <property type="entry name" value="AMINOALKYLPHOSPHONATE N-ACETYLTRANSFERASE-RELATED-RELATED"/>
    <property type="match status" value="1"/>
</dbReference>
<feature type="domain" description="N-acetyltransferase" evidence="3">
    <location>
        <begin position="11"/>
        <end position="153"/>
    </location>
</feature>
<keyword evidence="1" id="KW-0808">Transferase</keyword>
<accession>A0ABX0YMG9</accession>
<name>A0ABX0YMG9_9PSED</name>
<evidence type="ECO:0000256" key="1">
    <source>
        <dbReference type="ARBA" id="ARBA00022679"/>
    </source>
</evidence>
<dbReference type="Gene3D" id="3.40.630.30">
    <property type="match status" value="1"/>
</dbReference>
<dbReference type="InterPro" id="IPR000182">
    <property type="entry name" value="GNAT_dom"/>
</dbReference>
<proteinExistence type="predicted"/>
<sequence>MLTLTWLRNAMRYSGLYAQWLHEQFTYEFFDQPLEGWQREFAEGQHNGDWQCLIATEHGQLLGGACLATKDLPSRPDLGPWLACVFVAPSARNRGLANQLIEAICTEAKAQGMHRLYLHTQDRQQYYTDRGWAVVEHFEQWGKAHCLMVRALGA</sequence>
<dbReference type="CDD" id="cd04301">
    <property type="entry name" value="NAT_SF"/>
    <property type="match status" value="1"/>
</dbReference>
<dbReference type="InterPro" id="IPR016181">
    <property type="entry name" value="Acyl_CoA_acyltransferase"/>
</dbReference>
<dbReference type="EMBL" id="JAAVJI010000018">
    <property type="protein sequence ID" value="NJP03349.1"/>
    <property type="molecule type" value="Genomic_DNA"/>
</dbReference>
<reference evidence="4 5" key="1">
    <citation type="submission" date="2020-03" db="EMBL/GenBank/DDBJ databases">
        <authorList>
            <person name="Wang L."/>
            <person name="He N."/>
            <person name="Li Y."/>
            <person name="Fang Y."/>
            <person name="Zhang F."/>
        </authorList>
    </citation>
    <scope>NUCLEOTIDE SEQUENCE [LARGE SCALE GENOMIC DNA]</scope>
    <source>
        <strain evidence="5">hsmgli-8</strain>
    </source>
</reference>
<gene>
    <name evidence="4" type="ORF">HBH25_21155</name>
</gene>
<dbReference type="PROSITE" id="PS51186">
    <property type="entry name" value="GNAT"/>
    <property type="match status" value="1"/>
</dbReference>
<protein>
    <submittedName>
        <fullName evidence="4">GNAT family N-acetyltransferase</fullName>
    </submittedName>
</protein>
<evidence type="ECO:0000313" key="5">
    <source>
        <dbReference type="Proteomes" id="UP000746535"/>
    </source>
</evidence>
<dbReference type="PANTHER" id="PTHR43877:SF2">
    <property type="entry name" value="AMINOALKYLPHOSPHONATE N-ACETYLTRANSFERASE-RELATED"/>
    <property type="match status" value="1"/>
</dbReference>